<dbReference type="AlphaFoldDB" id="A0AAV5D2H9"/>
<dbReference type="Pfam" id="PF13225">
    <property type="entry name" value="D27-like_C"/>
    <property type="match status" value="1"/>
</dbReference>
<dbReference type="PANTHER" id="PTHR33591">
    <property type="entry name" value="BETA-CAROTENE ISOMERASE D27"/>
    <property type="match status" value="1"/>
</dbReference>
<keyword evidence="4" id="KW-1185">Reference proteome</keyword>
<protein>
    <recommendedName>
        <fullName evidence="2">Beta-carotene isomerase D27-like C-terminal domain-containing protein</fullName>
    </recommendedName>
</protein>
<evidence type="ECO:0000313" key="3">
    <source>
        <dbReference type="EMBL" id="GJN04497.1"/>
    </source>
</evidence>
<evidence type="ECO:0000259" key="2">
    <source>
        <dbReference type="Pfam" id="PF13225"/>
    </source>
</evidence>
<feature type="domain" description="Beta-carotene isomerase D27-like C-terminal" evidence="2">
    <location>
        <begin position="197"/>
        <end position="293"/>
    </location>
</feature>
<reference evidence="3" key="2">
    <citation type="submission" date="2021-12" db="EMBL/GenBank/DDBJ databases">
        <title>Resequencing data analysis of finger millet.</title>
        <authorList>
            <person name="Hatakeyama M."/>
            <person name="Aluri S."/>
            <person name="Balachadran M.T."/>
            <person name="Sivarajan S.R."/>
            <person name="Poveda L."/>
            <person name="Shimizu-Inatsugi R."/>
            <person name="Schlapbach R."/>
            <person name="Sreeman S.M."/>
            <person name="Shimizu K.K."/>
        </authorList>
    </citation>
    <scope>NUCLEOTIDE SEQUENCE</scope>
</reference>
<evidence type="ECO:0000313" key="4">
    <source>
        <dbReference type="Proteomes" id="UP001054889"/>
    </source>
</evidence>
<dbReference type="GO" id="GO:0005506">
    <property type="term" value="F:iron ion binding"/>
    <property type="evidence" value="ECO:0007669"/>
    <property type="project" value="InterPro"/>
</dbReference>
<accession>A0AAV5D2H9</accession>
<gene>
    <name evidence="3" type="primary">ga22048</name>
    <name evidence="3" type="ORF">PR202_ga22048</name>
</gene>
<proteinExistence type="predicted"/>
<organism evidence="3 4">
    <name type="scientific">Eleusine coracana subsp. coracana</name>
    <dbReference type="NCBI Taxonomy" id="191504"/>
    <lineage>
        <taxon>Eukaryota</taxon>
        <taxon>Viridiplantae</taxon>
        <taxon>Streptophyta</taxon>
        <taxon>Embryophyta</taxon>
        <taxon>Tracheophyta</taxon>
        <taxon>Spermatophyta</taxon>
        <taxon>Magnoliopsida</taxon>
        <taxon>Liliopsida</taxon>
        <taxon>Poales</taxon>
        <taxon>Poaceae</taxon>
        <taxon>PACMAD clade</taxon>
        <taxon>Chloridoideae</taxon>
        <taxon>Cynodonteae</taxon>
        <taxon>Eleusininae</taxon>
        <taxon>Eleusine</taxon>
    </lineage>
</organism>
<sequence>MEITTSMFLRHACGSLKASSTPCSTMKQTCCLRPHMGRKRLSTARAVMARPHEMVAPPLPERETVAARPPARETVAAPPPPARETVTTASQAATATIYHDNWFDKLAIGYLSRNLQEASGMKNGKDGYEGLIEAALTISAIFRVDKQWETVANALERAFPSYILTMASAFSRIKVMMPPSRFSREYFAAFTTIFFPWLVGPCEVYTCIHSFTLENFFNYHVRESEVDGSKEKNVVYVPKCRFLESTNCVGMCTNLCKIPCQKFIRDSFGMPVYMSPNFEDMSCEMIFGQKPPEDDPALKQPCFTTECIAKQNHRINCST</sequence>
<dbReference type="GO" id="GO:0016859">
    <property type="term" value="F:cis-trans isomerase activity"/>
    <property type="evidence" value="ECO:0007669"/>
    <property type="project" value="TreeGrafter"/>
</dbReference>
<dbReference type="GO" id="GO:1901601">
    <property type="term" value="P:strigolactone biosynthetic process"/>
    <property type="evidence" value="ECO:0007669"/>
    <property type="project" value="TreeGrafter"/>
</dbReference>
<reference evidence="3" key="1">
    <citation type="journal article" date="2018" name="DNA Res.">
        <title>Multiple hybrid de novo genome assembly of finger millet, an orphan allotetraploid crop.</title>
        <authorList>
            <person name="Hatakeyama M."/>
            <person name="Aluri S."/>
            <person name="Balachadran M.T."/>
            <person name="Sivarajan S.R."/>
            <person name="Patrignani A."/>
            <person name="Gruter S."/>
            <person name="Poveda L."/>
            <person name="Shimizu-Inatsugi R."/>
            <person name="Baeten J."/>
            <person name="Francoijs K.J."/>
            <person name="Nataraja K.N."/>
            <person name="Reddy Y.A.N."/>
            <person name="Phadnis S."/>
            <person name="Ravikumar R.L."/>
            <person name="Schlapbach R."/>
            <person name="Sreeman S.M."/>
            <person name="Shimizu K.K."/>
        </authorList>
    </citation>
    <scope>NUCLEOTIDE SEQUENCE</scope>
</reference>
<dbReference type="EMBL" id="BQKI01000011">
    <property type="protein sequence ID" value="GJN04497.1"/>
    <property type="molecule type" value="Genomic_DNA"/>
</dbReference>
<feature type="region of interest" description="Disordered" evidence="1">
    <location>
        <begin position="62"/>
        <end position="85"/>
    </location>
</feature>
<dbReference type="InterPro" id="IPR025114">
    <property type="entry name" value="D27-like_C"/>
</dbReference>
<dbReference type="InterPro" id="IPR038938">
    <property type="entry name" value="D27-like"/>
</dbReference>
<dbReference type="PANTHER" id="PTHR33591:SF1">
    <property type="entry name" value="BETA-CAROTENE ISOMERASE D27, CHLOROPLASTIC"/>
    <property type="match status" value="1"/>
</dbReference>
<comment type="caution">
    <text evidence="3">The sequence shown here is derived from an EMBL/GenBank/DDBJ whole genome shotgun (WGS) entry which is preliminary data.</text>
</comment>
<dbReference type="Proteomes" id="UP001054889">
    <property type="component" value="Unassembled WGS sequence"/>
</dbReference>
<name>A0AAV5D2H9_ELECO</name>
<evidence type="ECO:0000256" key="1">
    <source>
        <dbReference type="SAM" id="MobiDB-lite"/>
    </source>
</evidence>
<dbReference type="GO" id="GO:0009536">
    <property type="term" value="C:plastid"/>
    <property type="evidence" value="ECO:0007669"/>
    <property type="project" value="TreeGrafter"/>
</dbReference>